<dbReference type="PANTHER" id="PTHR44591">
    <property type="entry name" value="STRESS RESPONSE REGULATOR PROTEIN 1"/>
    <property type="match status" value="1"/>
</dbReference>
<dbReference type="InterPro" id="IPR001789">
    <property type="entry name" value="Sig_transdc_resp-reg_receiver"/>
</dbReference>
<dbReference type="SMART" id="SM00448">
    <property type="entry name" value="REC"/>
    <property type="match status" value="1"/>
</dbReference>
<dbReference type="SUPFAM" id="SSF52172">
    <property type="entry name" value="CheY-like"/>
    <property type="match status" value="1"/>
</dbReference>
<dbReference type="OrthoDB" id="5421695at2"/>
<feature type="domain" description="Response regulatory" evidence="3">
    <location>
        <begin position="7"/>
        <end position="120"/>
    </location>
</feature>
<dbReference type="GO" id="GO:0000160">
    <property type="term" value="P:phosphorelay signal transduction system"/>
    <property type="evidence" value="ECO:0007669"/>
    <property type="project" value="InterPro"/>
</dbReference>
<evidence type="ECO:0000313" key="5">
    <source>
        <dbReference type="Proteomes" id="UP000091926"/>
    </source>
</evidence>
<reference evidence="4 5" key="1">
    <citation type="submission" date="2016-06" db="EMBL/GenBank/DDBJ databases">
        <title>Complete genome sequences of Bordetella bronchialis and Bordetella flabilis.</title>
        <authorList>
            <person name="LiPuma J.J."/>
            <person name="Spilker T."/>
        </authorList>
    </citation>
    <scope>NUCLEOTIDE SEQUENCE [LARGE SCALE GENOMIC DNA]</scope>
    <source>
        <strain evidence="4 5">AU10664</strain>
    </source>
</reference>
<sequence length="125" mass="13562">MTDKSLQILIVDDNEMASELLSEFVELLGHGAKTTANGADAIATCAEYRPDIVITDIVLPDFDGYELASQLRATLGREVRIIALSGLPRNGERAEAAAFDVWLEKPLDLSVLERMLDDQTGGKTA</sequence>
<dbReference type="InterPro" id="IPR050595">
    <property type="entry name" value="Bact_response_regulator"/>
</dbReference>
<feature type="modified residue" description="4-aspartylphosphate" evidence="2">
    <location>
        <position position="56"/>
    </location>
</feature>
<dbReference type="InterPro" id="IPR011006">
    <property type="entry name" value="CheY-like_superfamily"/>
</dbReference>
<dbReference type="PANTHER" id="PTHR44591:SF3">
    <property type="entry name" value="RESPONSE REGULATORY DOMAIN-CONTAINING PROTEIN"/>
    <property type="match status" value="1"/>
</dbReference>
<evidence type="ECO:0000256" key="2">
    <source>
        <dbReference type="PROSITE-ProRule" id="PRU00169"/>
    </source>
</evidence>
<keyword evidence="1 2" id="KW-0597">Phosphoprotein</keyword>
<dbReference type="Gene3D" id="3.40.50.2300">
    <property type="match status" value="1"/>
</dbReference>
<dbReference type="KEGG" id="bfz:BAU07_06340"/>
<protein>
    <recommendedName>
        <fullName evidence="3">Response regulatory domain-containing protein</fullName>
    </recommendedName>
</protein>
<proteinExistence type="predicted"/>
<dbReference type="Proteomes" id="UP000091926">
    <property type="component" value="Chromosome"/>
</dbReference>
<dbReference type="STRING" id="463014.BAU07_06340"/>
<dbReference type="PROSITE" id="PS50110">
    <property type="entry name" value="RESPONSE_REGULATORY"/>
    <property type="match status" value="1"/>
</dbReference>
<evidence type="ECO:0000259" key="3">
    <source>
        <dbReference type="PROSITE" id="PS50110"/>
    </source>
</evidence>
<dbReference type="Pfam" id="PF00072">
    <property type="entry name" value="Response_reg"/>
    <property type="match status" value="1"/>
</dbReference>
<evidence type="ECO:0000256" key="1">
    <source>
        <dbReference type="ARBA" id="ARBA00022553"/>
    </source>
</evidence>
<keyword evidence="5" id="KW-1185">Reference proteome</keyword>
<gene>
    <name evidence="4" type="ORF">BAU07_06340</name>
</gene>
<evidence type="ECO:0000313" key="4">
    <source>
        <dbReference type="EMBL" id="ANN76781.1"/>
    </source>
</evidence>
<accession>A0A193GBE4</accession>
<name>A0A193GBE4_9BORD</name>
<dbReference type="EMBL" id="CP016172">
    <property type="protein sequence ID" value="ANN76781.1"/>
    <property type="molecule type" value="Genomic_DNA"/>
</dbReference>
<dbReference type="RefSeq" id="WP_066655079.1">
    <property type="nucleotide sequence ID" value="NZ_CBCSCL010000017.1"/>
</dbReference>
<organism evidence="4 5">
    <name type="scientific">Bordetella flabilis</name>
    <dbReference type="NCBI Taxonomy" id="463014"/>
    <lineage>
        <taxon>Bacteria</taxon>
        <taxon>Pseudomonadati</taxon>
        <taxon>Pseudomonadota</taxon>
        <taxon>Betaproteobacteria</taxon>
        <taxon>Burkholderiales</taxon>
        <taxon>Alcaligenaceae</taxon>
        <taxon>Bordetella</taxon>
    </lineage>
</organism>
<dbReference type="AlphaFoldDB" id="A0A193GBE4"/>